<dbReference type="EMBL" id="CP017104">
    <property type="protein sequence ID" value="APO70385.1"/>
    <property type="molecule type" value="Genomic_DNA"/>
</dbReference>
<dbReference type="InterPro" id="IPR023631">
    <property type="entry name" value="Amidase_dom"/>
</dbReference>
<name>A0A1L5NR60_9HYPH</name>
<dbReference type="InterPro" id="IPR036928">
    <property type="entry name" value="AS_sf"/>
</dbReference>
<feature type="domain" description="Amidase" evidence="2">
    <location>
        <begin position="33"/>
        <end position="453"/>
    </location>
</feature>
<dbReference type="EC" id="3.5.1.4" evidence="3"/>
<dbReference type="SUPFAM" id="SSF75304">
    <property type="entry name" value="Amidase signature (AS) enzymes"/>
    <property type="match status" value="1"/>
</dbReference>
<keyword evidence="3" id="KW-0378">Hydrolase</keyword>
<dbReference type="Gene3D" id="3.90.1300.10">
    <property type="entry name" value="Amidase signature (AS) domain"/>
    <property type="match status" value="1"/>
</dbReference>
<protein>
    <submittedName>
        <fullName evidence="3">Amidase protein</fullName>
        <ecNumber evidence="3">3.5.1.4</ecNumber>
    </submittedName>
</protein>
<dbReference type="Pfam" id="PF01425">
    <property type="entry name" value="Amidase"/>
    <property type="match status" value="1"/>
</dbReference>
<dbReference type="OrthoDB" id="9814821at2"/>
<dbReference type="PANTHER" id="PTHR11895:SF7">
    <property type="entry name" value="GLUTAMYL-TRNA(GLN) AMIDOTRANSFERASE SUBUNIT A, MITOCHONDRIAL"/>
    <property type="match status" value="1"/>
</dbReference>
<organism evidence="3 4">
    <name type="scientific">Rhizobium gallicum</name>
    <dbReference type="NCBI Taxonomy" id="56730"/>
    <lineage>
        <taxon>Bacteria</taxon>
        <taxon>Pseudomonadati</taxon>
        <taxon>Pseudomonadota</taxon>
        <taxon>Alphaproteobacteria</taxon>
        <taxon>Hyphomicrobiales</taxon>
        <taxon>Rhizobiaceae</taxon>
        <taxon>Rhizobium/Agrobacterium group</taxon>
        <taxon>Rhizobium</taxon>
    </lineage>
</organism>
<sequence length="482" mass="50792">MIEARVTDAHQICELDGATLTEAYSKGLLSPVEVVIATLERAEQIQDQVNAFTFLDPEGALSAARAAEARWRAGAPRSPIDGVPTTLKDIVHVVNWSVRYGSRVSEASPFGDDAPAVAGLRDAGAVFIGQTTTPEFGWKAVTDSALCGITRNPWNPNVTPGGSSGGAAVAAACGAGVLHLGTDGGGSIRIPASFTGTVGHKPSFGRVGACPPNVFGTVAHIGPMTRTVGDAITMLTAMAGRDRRDWTQPPMAFPDLTTSAISWTGKRIGYWKTPIVGAVCPEVARAVEAVLDDLETAGAEIHEVALPGRADLLEVFYRHWYVGAANRLSTIPLAARAALDPGFLNAAEVGERYSAVDRMWAEVRRAQYGAAMDGLLIDFDFLMSPTVPTVPFTAGRDVPDGSGLENWIEWSSFSFPINLSQQPACSVPCGFTPDGLPIGLQIISARGDDAGVLSAALAYEQLYTDRFLTPGGTWPELTGGAR</sequence>
<reference evidence="3 4" key="1">
    <citation type="submission" date="2016-09" db="EMBL/GenBank/DDBJ databases">
        <title>The complete genome sequences of Rhizobium gallicum, symbiovars gallicum and phaseoli, symbionts associated to common bean (Phaseolus vulgaris).</title>
        <authorList>
            <person name="Bustos P."/>
            <person name="Santamaria R.I."/>
            <person name="Perez-Carrascal O.M."/>
            <person name="Juarez S."/>
            <person name="Lozano L."/>
            <person name="Martinez-Flores I."/>
            <person name="Martinez-Romero E."/>
            <person name="Cevallos M."/>
            <person name="Romero D."/>
            <person name="Davila G."/>
            <person name="Gonzalez V."/>
        </authorList>
    </citation>
    <scope>NUCLEOTIDE SEQUENCE [LARGE SCALE GENOMIC DNA]</scope>
    <source>
        <strain evidence="3 4">IE4872</strain>
        <plasmid evidence="4">prgalie4872c</plasmid>
    </source>
</reference>
<dbReference type="InterPro" id="IPR000120">
    <property type="entry name" value="Amidase"/>
</dbReference>
<evidence type="ECO:0000256" key="1">
    <source>
        <dbReference type="ARBA" id="ARBA00009199"/>
    </source>
</evidence>
<geneLocation type="plasmid" evidence="4">
    <name>prgalie4872c</name>
</geneLocation>
<evidence type="ECO:0000259" key="2">
    <source>
        <dbReference type="Pfam" id="PF01425"/>
    </source>
</evidence>
<proteinExistence type="inferred from homology"/>
<keyword evidence="3" id="KW-0614">Plasmid</keyword>
<gene>
    <name evidence="3" type="ORF">IE4872_PC00366</name>
</gene>
<evidence type="ECO:0000313" key="3">
    <source>
        <dbReference type="EMBL" id="APO70385.1"/>
    </source>
</evidence>
<dbReference type="AlphaFoldDB" id="A0A1L5NR60"/>
<comment type="similarity">
    <text evidence="1">Belongs to the amidase family.</text>
</comment>
<evidence type="ECO:0000313" key="4">
    <source>
        <dbReference type="Proteomes" id="UP000184749"/>
    </source>
</evidence>
<dbReference type="PANTHER" id="PTHR11895">
    <property type="entry name" value="TRANSAMIDASE"/>
    <property type="match status" value="1"/>
</dbReference>
<accession>A0A1L5NR60</accession>
<dbReference type="NCBIfam" id="NF004815">
    <property type="entry name" value="PRK06169.1"/>
    <property type="match status" value="1"/>
</dbReference>
<dbReference type="Proteomes" id="UP000184749">
    <property type="component" value="Plasmid pRgalIE4872c"/>
</dbReference>
<dbReference type="RefSeq" id="WP_083635875.1">
    <property type="nucleotide sequence ID" value="NZ_CP017104.1"/>
</dbReference>
<dbReference type="GO" id="GO:0004040">
    <property type="term" value="F:amidase activity"/>
    <property type="evidence" value="ECO:0007669"/>
    <property type="project" value="UniProtKB-EC"/>
</dbReference>